<dbReference type="Proteomes" id="UP000824890">
    <property type="component" value="Unassembled WGS sequence"/>
</dbReference>
<feature type="compositionally biased region" description="Basic residues" evidence="1">
    <location>
        <begin position="127"/>
        <end position="138"/>
    </location>
</feature>
<dbReference type="EMBL" id="JAGKQM010000012">
    <property type="protein sequence ID" value="KAH0898036.1"/>
    <property type="molecule type" value="Genomic_DNA"/>
</dbReference>
<evidence type="ECO:0000313" key="2">
    <source>
        <dbReference type="EMBL" id="KAH0898036.1"/>
    </source>
</evidence>
<feature type="region of interest" description="Disordered" evidence="1">
    <location>
        <begin position="352"/>
        <end position="488"/>
    </location>
</feature>
<protein>
    <submittedName>
        <fullName evidence="2">Uncharacterized protein</fullName>
    </submittedName>
</protein>
<feature type="compositionally biased region" description="Acidic residues" evidence="1">
    <location>
        <begin position="408"/>
        <end position="417"/>
    </location>
</feature>
<name>A0ABQ8AZP3_BRANA</name>
<keyword evidence="3" id="KW-1185">Reference proteome</keyword>
<accession>A0ABQ8AZP3</accession>
<feature type="region of interest" description="Disordered" evidence="1">
    <location>
        <begin position="214"/>
        <end position="259"/>
    </location>
</feature>
<feature type="compositionally biased region" description="Basic and acidic residues" evidence="1">
    <location>
        <begin position="418"/>
        <end position="440"/>
    </location>
</feature>
<feature type="region of interest" description="Disordered" evidence="1">
    <location>
        <begin position="85"/>
        <end position="143"/>
    </location>
</feature>
<reference evidence="2 3" key="1">
    <citation type="submission" date="2021-05" db="EMBL/GenBank/DDBJ databases">
        <title>Genome Assembly of Synthetic Allotetraploid Brassica napus Reveals Homoeologous Exchanges between Subgenomes.</title>
        <authorList>
            <person name="Davis J.T."/>
        </authorList>
    </citation>
    <scope>NUCLEOTIDE SEQUENCE [LARGE SCALE GENOMIC DNA]</scope>
    <source>
        <strain evidence="3">cv. Da-Ae</strain>
        <tissue evidence="2">Seedling</tissue>
    </source>
</reference>
<proteinExistence type="predicted"/>
<sequence>MGPSAQAIATHSHLRWPDLRREWIRRQQARIARVDWESRLPCVLGPRKSRLSLFTRKQQKLLDKAREMEGVPDLSALLKGKLQLPSKKTSSDVVSESTNSEEAGASKGRDSIIVDEDIGAETPALSPKKKKKSKKAKRRVTDEAPGADLLLARLLRARKRRRRRKGRKGPEKGPLLPLITMICQEKDEKPLQKISSGQIQLKRSVEAVPLPIAEGTTPVDSAGRKSLSPGTPLEKRRKVAASEGGSRSEFAASERSAPDSATIRGARFPYEERGGGGGEFPDRVQFSYDEKTPLIFNPLRCAELTRQIRGGTRKMPQIGDLYFKDEYVDAAFTRARVLRVKFEELEGKLKSDRAAEKELAREKAQKDNLKESPEKDNPETDGILVREEGTENAGTEDSVLVSDTSSEEREDEEEEDDRAEKTSSPKPNEEETNSEIEKRSVSSIPTSDADLLVPTSAQVGGPIAFVTEDPVDPPAPSVLNGDDQDSAA</sequence>
<organism evidence="2 3">
    <name type="scientific">Brassica napus</name>
    <name type="common">Rape</name>
    <dbReference type="NCBI Taxonomy" id="3708"/>
    <lineage>
        <taxon>Eukaryota</taxon>
        <taxon>Viridiplantae</taxon>
        <taxon>Streptophyta</taxon>
        <taxon>Embryophyta</taxon>
        <taxon>Tracheophyta</taxon>
        <taxon>Spermatophyta</taxon>
        <taxon>Magnoliopsida</taxon>
        <taxon>eudicotyledons</taxon>
        <taxon>Gunneridae</taxon>
        <taxon>Pentapetalae</taxon>
        <taxon>rosids</taxon>
        <taxon>malvids</taxon>
        <taxon>Brassicales</taxon>
        <taxon>Brassicaceae</taxon>
        <taxon>Brassiceae</taxon>
        <taxon>Brassica</taxon>
    </lineage>
</organism>
<gene>
    <name evidence="2" type="ORF">HID58_047604</name>
</gene>
<feature type="compositionally biased region" description="Basic and acidic residues" evidence="1">
    <location>
        <begin position="352"/>
        <end position="389"/>
    </location>
</feature>
<evidence type="ECO:0000313" key="3">
    <source>
        <dbReference type="Proteomes" id="UP000824890"/>
    </source>
</evidence>
<feature type="compositionally biased region" description="Polar residues" evidence="1">
    <location>
        <begin position="86"/>
        <end position="101"/>
    </location>
</feature>
<comment type="caution">
    <text evidence="2">The sequence shown here is derived from an EMBL/GenBank/DDBJ whole genome shotgun (WGS) entry which is preliminary data.</text>
</comment>
<evidence type="ECO:0000256" key="1">
    <source>
        <dbReference type="SAM" id="MobiDB-lite"/>
    </source>
</evidence>